<evidence type="ECO:0000313" key="1">
    <source>
        <dbReference type="Ensembl" id="ENSXMAP00000025973.1"/>
    </source>
</evidence>
<protein>
    <submittedName>
        <fullName evidence="1">Uncharacterized protein</fullName>
    </submittedName>
</protein>
<name>A0A3B5Q2C3_XIPMA</name>
<reference evidence="1" key="4">
    <citation type="submission" date="2025-09" db="UniProtKB">
        <authorList>
            <consortium name="Ensembl"/>
        </authorList>
    </citation>
    <scope>IDENTIFICATION</scope>
    <source>
        <strain evidence="1">JP 163 A</strain>
    </source>
</reference>
<dbReference type="AlphaFoldDB" id="A0A3B5Q2C3"/>
<sequence>LWKEKKTYRVILASRYGTCGLLQPLPRRLRPRSERARITLPRASRPVLMILLARSEPARSTRQSLDERTVFKDGVRITLERLEAFPISTAPSSSSADVTTISLAPITTENSQKKEIRRF</sequence>
<evidence type="ECO:0000313" key="2">
    <source>
        <dbReference type="Proteomes" id="UP000002852"/>
    </source>
</evidence>
<dbReference type="Ensembl" id="ENSXMAT00000026108.1">
    <property type="protein sequence ID" value="ENSXMAP00000025973.1"/>
    <property type="gene ID" value="ENSXMAG00000022839.1"/>
</dbReference>
<dbReference type="OMA" id="LMWTDSL"/>
<proteinExistence type="predicted"/>
<organism evidence="1 2">
    <name type="scientific">Xiphophorus maculatus</name>
    <name type="common">Southern platyfish</name>
    <name type="synonym">Platypoecilus maculatus</name>
    <dbReference type="NCBI Taxonomy" id="8083"/>
    <lineage>
        <taxon>Eukaryota</taxon>
        <taxon>Metazoa</taxon>
        <taxon>Chordata</taxon>
        <taxon>Craniata</taxon>
        <taxon>Vertebrata</taxon>
        <taxon>Euteleostomi</taxon>
        <taxon>Actinopterygii</taxon>
        <taxon>Neopterygii</taxon>
        <taxon>Teleostei</taxon>
        <taxon>Neoteleostei</taxon>
        <taxon>Acanthomorphata</taxon>
        <taxon>Ovalentaria</taxon>
        <taxon>Atherinomorphae</taxon>
        <taxon>Cyprinodontiformes</taxon>
        <taxon>Poeciliidae</taxon>
        <taxon>Poeciliinae</taxon>
        <taxon>Xiphophorus</taxon>
    </lineage>
</organism>
<reference evidence="1" key="3">
    <citation type="submission" date="2025-08" db="UniProtKB">
        <authorList>
            <consortium name="Ensembl"/>
        </authorList>
    </citation>
    <scope>IDENTIFICATION</scope>
    <source>
        <strain evidence="1">JP 163 A</strain>
    </source>
</reference>
<reference evidence="2" key="1">
    <citation type="submission" date="2012-01" db="EMBL/GenBank/DDBJ databases">
        <authorList>
            <person name="Walter R."/>
            <person name="Schartl M."/>
            <person name="Warren W."/>
        </authorList>
    </citation>
    <scope>NUCLEOTIDE SEQUENCE [LARGE SCALE GENOMIC DNA]</scope>
    <source>
        <strain evidence="2">JP 163 A</strain>
    </source>
</reference>
<dbReference type="GeneTree" id="ENSGT01150000287299"/>
<accession>A0A3B5Q2C3</accession>
<reference evidence="2" key="2">
    <citation type="journal article" date="2013" name="Nat. Genet.">
        <title>The genome of the platyfish, Xiphophorus maculatus, provides insights into evolutionary adaptation and several complex traits.</title>
        <authorList>
            <person name="Schartl M."/>
            <person name="Walter R.B."/>
            <person name="Shen Y."/>
            <person name="Garcia T."/>
            <person name="Catchen J."/>
            <person name="Amores A."/>
            <person name="Braasch I."/>
            <person name="Chalopin D."/>
            <person name="Volff J.N."/>
            <person name="Lesch K.P."/>
            <person name="Bisazza A."/>
            <person name="Minx P."/>
            <person name="Hillier L."/>
            <person name="Wilson R.K."/>
            <person name="Fuerstenberg S."/>
            <person name="Boore J."/>
            <person name="Searle S."/>
            <person name="Postlethwait J.H."/>
            <person name="Warren W.C."/>
        </authorList>
    </citation>
    <scope>NUCLEOTIDE SEQUENCE [LARGE SCALE GENOMIC DNA]</scope>
    <source>
        <strain evidence="2">JP 163 A</strain>
    </source>
</reference>
<keyword evidence="2" id="KW-1185">Reference proteome</keyword>
<dbReference type="InParanoid" id="A0A3B5Q2C3"/>
<dbReference type="Proteomes" id="UP000002852">
    <property type="component" value="Unassembled WGS sequence"/>
</dbReference>